<organism evidence="8 9">
    <name type="scientific">Nitratireductor thuwali</name>
    <dbReference type="NCBI Taxonomy" id="2267699"/>
    <lineage>
        <taxon>Bacteria</taxon>
        <taxon>Pseudomonadati</taxon>
        <taxon>Pseudomonadota</taxon>
        <taxon>Alphaproteobacteria</taxon>
        <taxon>Hyphomicrobiales</taxon>
        <taxon>Phyllobacteriaceae</taxon>
        <taxon>Nitratireductor</taxon>
    </lineage>
</organism>
<keyword evidence="9" id="KW-1185">Reference proteome</keyword>
<comment type="function">
    <text evidence="7">Single strand-specific metallo-endoribonuclease involved in late-stage 70S ribosome quality control and in maturation of the 3' terminus of the 16S rRNA.</text>
</comment>
<gene>
    <name evidence="7 8" type="primary">ybeY</name>
    <name evidence="8" type="ORF">NTH_02268</name>
</gene>
<comment type="cofactor">
    <cofactor evidence="7">
        <name>Zn(2+)</name>
        <dbReference type="ChEBI" id="CHEBI:29105"/>
    </cofactor>
    <text evidence="7">Binds 1 zinc ion.</text>
</comment>
<dbReference type="PROSITE" id="PS01306">
    <property type="entry name" value="UPF0054"/>
    <property type="match status" value="1"/>
</dbReference>
<dbReference type="GO" id="GO:0016787">
    <property type="term" value="F:hydrolase activity"/>
    <property type="evidence" value="ECO:0007669"/>
    <property type="project" value="UniProtKB-KW"/>
</dbReference>
<dbReference type="Pfam" id="PF02130">
    <property type="entry name" value="YbeY"/>
    <property type="match status" value="1"/>
</dbReference>
<comment type="similarity">
    <text evidence="1 7">Belongs to the endoribonuclease YbeY family.</text>
</comment>
<keyword evidence="7" id="KW-0690">Ribosome biogenesis</keyword>
<keyword evidence="3 7" id="KW-0479">Metal-binding</keyword>
<sequence length="161" mass="17536">MAEASASRPEISVECVVEADGWPPEESLRALAHGAIEAAARTAGAARPLDLTIMFTDDESIRDLNARFRGKDKATNVLSFPAAALPTGEDSYVGDIAIARQTVEREAEAEGKRFDHHLTHLIIHGFLHLMGYDHETPGEAEEMETLERRVLEGLAIGDPYA</sequence>
<dbReference type="RefSeq" id="WP_338530088.1">
    <property type="nucleotide sequence ID" value="NZ_CP030941.1"/>
</dbReference>
<keyword evidence="6 7" id="KW-0862">Zinc</keyword>
<keyword evidence="4 7" id="KW-0255">Endonuclease</keyword>
<dbReference type="InterPro" id="IPR020549">
    <property type="entry name" value="YbeY_CS"/>
</dbReference>
<evidence type="ECO:0000256" key="4">
    <source>
        <dbReference type="ARBA" id="ARBA00022759"/>
    </source>
</evidence>
<dbReference type="NCBIfam" id="TIGR00043">
    <property type="entry name" value="rRNA maturation RNase YbeY"/>
    <property type="match status" value="1"/>
</dbReference>
<dbReference type="SUPFAM" id="SSF55486">
    <property type="entry name" value="Metalloproteases ('zincins'), catalytic domain"/>
    <property type="match status" value="1"/>
</dbReference>
<evidence type="ECO:0000256" key="1">
    <source>
        <dbReference type="ARBA" id="ARBA00010875"/>
    </source>
</evidence>
<dbReference type="EMBL" id="CP030941">
    <property type="protein sequence ID" value="UUP17793.1"/>
    <property type="molecule type" value="Genomic_DNA"/>
</dbReference>
<dbReference type="InterPro" id="IPR023091">
    <property type="entry name" value="MetalPrtase_cat_dom_sf_prd"/>
</dbReference>
<feature type="binding site" evidence="7">
    <location>
        <position position="124"/>
    </location>
    <ligand>
        <name>Zn(2+)</name>
        <dbReference type="ChEBI" id="CHEBI:29105"/>
        <note>catalytic</note>
    </ligand>
</feature>
<evidence type="ECO:0000256" key="6">
    <source>
        <dbReference type="ARBA" id="ARBA00022833"/>
    </source>
</evidence>
<keyword evidence="5 7" id="KW-0378">Hydrolase</keyword>
<proteinExistence type="inferred from homology"/>
<feature type="binding site" evidence="7">
    <location>
        <position position="128"/>
    </location>
    <ligand>
        <name>Zn(2+)</name>
        <dbReference type="ChEBI" id="CHEBI:29105"/>
        <note>catalytic</note>
    </ligand>
</feature>
<feature type="binding site" evidence="7">
    <location>
        <position position="134"/>
    </location>
    <ligand>
        <name>Zn(2+)</name>
        <dbReference type="ChEBI" id="CHEBI:29105"/>
        <note>catalytic</note>
    </ligand>
</feature>
<name>A0ABY5MKE7_9HYPH</name>
<evidence type="ECO:0000256" key="2">
    <source>
        <dbReference type="ARBA" id="ARBA00022722"/>
    </source>
</evidence>
<evidence type="ECO:0000256" key="5">
    <source>
        <dbReference type="ARBA" id="ARBA00022801"/>
    </source>
</evidence>
<evidence type="ECO:0000313" key="8">
    <source>
        <dbReference type="EMBL" id="UUP17793.1"/>
    </source>
</evidence>
<keyword evidence="2 7" id="KW-0540">Nuclease</keyword>
<protein>
    <recommendedName>
        <fullName evidence="7">Endoribonuclease YbeY</fullName>
        <ecNumber evidence="7">3.1.-.-</ecNumber>
    </recommendedName>
</protein>
<dbReference type="Proteomes" id="UP001342418">
    <property type="component" value="Chromosome"/>
</dbReference>
<reference evidence="8 9" key="1">
    <citation type="submission" date="2018-07" db="EMBL/GenBank/DDBJ databases">
        <title>Genome sequence of Nitratireductor thuwali#1536.</title>
        <authorList>
            <person name="Michoud G."/>
            <person name="Merlino G."/>
            <person name="Sefrji F.O."/>
            <person name="Daffonchio D."/>
        </authorList>
    </citation>
    <scope>NUCLEOTIDE SEQUENCE [LARGE SCALE GENOMIC DNA]</scope>
    <source>
        <strain evidence="9">Nit1536</strain>
    </source>
</reference>
<dbReference type="InterPro" id="IPR002036">
    <property type="entry name" value="YbeY"/>
</dbReference>
<dbReference type="Gene3D" id="3.40.390.30">
    <property type="entry name" value="Metalloproteases ('zincins'), catalytic domain"/>
    <property type="match status" value="1"/>
</dbReference>
<dbReference type="PANTHER" id="PTHR46986">
    <property type="entry name" value="ENDORIBONUCLEASE YBEY, CHLOROPLASTIC"/>
    <property type="match status" value="1"/>
</dbReference>
<dbReference type="HAMAP" id="MF_00009">
    <property type="entry name" value="Endoribonucl_YbeY"/>
    <property type="match status" value="1"/>
</dbReference>
<dbReference type="EC" id="3.1.-.-" evidence="7"/>
<keyword evidence="7" id="KW-0698">rRNA processing</keyword>
<keyword evidence="7" id="KW-0963">Cytoplasm</keyword>
<evidence type="ECO:0000256" key="7">
    <source>
        <dbReference type="HAMAP-Rule" id="MF_00009"/>
    </source>
</evidence>
<accession>A0ABY5MKE7</accession>
<evidence type="ECO:0000256" key="3">
    <source>
        <dbReference type="ARBA" id="ARBA00022723"/>
    </source>
</evidence>
<dbReference type="PANTHER" id="PTHR46986:SF1">
    <property type="entry name" value="ENDORIBONUCLEASE YBEY, CHLOROPLASTIC"/>
    <property type="match status" value="1"/>
</dbReference>
<evidence type="ECO:0000313" key="9">
    <source>
        <dbReference type="Proteomes" id="UP001342418"/>
    </source>
</evidence>
<comment type="subcellular location">
    <subcellularLocation>
        <location evidence="7">Cytoplasm</location>
    </subcellularLocation>
</comment>